<dbReference type="PROSITE" id="PS00409">
    <property type="entry name" value="PROKAR_NTER_METHYL"/>
    <property type="match status" value="1"/>
</dbReference>
<evidence type="ECO:0000313" key="3">
    <source>
        <dbReference type="EMBL" id="OGF71613.1"/>
    </source>
</evidence>
<dbReference type="NCBIfam" id="TIGR02532">
    <property type="entry name" value="IV_pilin_GFxxxE"/>
    <property type="match status" value="1"/>
</dbReference>
<comment type="caution">
    <text evidence="3">The sequence shown here is derived from an EMBL/GenBank/DDBJ whole genome shotgun (WGS) entry which is preliminary data.</text>
</comment>
<accession>A0A1F5W7M8</accession>
<dbReference type="InterPro" id="IPR012902">
    <property type="entry name" value="N_methyl_site"/>
</dbReference>
<reference evidence="3 4" key="1">
    <citation type="journal article" date="2016" name="Nat. Commun.">
        <title>Thousands of microbial genomes shed light on interconnected biogeochemical processes in an aquifer system.</title>
        <authorList>
            <person name="Anantharaman K."/>
            <person name="Brown C.T."/>
            <person name="Hug L.A."/>
            <person name="Sharon I."/>
            <person name="Castelle C.J."/>
            <person name="Probst A.J."/>
            <person name="Thomas B.C."/>
            <person name="Singh A."/>
            <person name="Wilkins M.J."/>
            <person name="Karaoz U."/>
            <person name="Brodie E.L."/>
            <person name="Williams K.H."/>
            <person name="Hubbard S.S."/>
            <person name="Banfield J.F."/>
        </authorList>
    </citation>
    <scope>NUCLEOTIDE SEQUENCE [LARGE SCALE GENOMIC DNA]</scope>
</reference>
<dbReference type="Gene3D" id="3.30.700.10">
    <property type="entry name" value="Glycoprotein, Type 4 Pilin"/>
    <property type="match status" value="1"/>
</dbReference>
<dbReference type="GO" id="GO:0015627">
    <property type="term" value="C:type II protein secretion system complex"/>
    <property type="evidence" value="ECO:0007669"/>
    <property type="project" value="InterPro"/>
</dbReference>
<evidence type="ECO:0008006" key="5">
    <source>
        <dbReference type="Google" id="ProtNLM"/>
    </source>
</evidence>
<evidence type="ECO:0000256" key="2">
    <source>
        <dbReference type="SAM" id="Phobius"/>
    </source>
</evidence>
<keyword evidence="2" id="KW-1133">Transmembrane helix</keyword>
<dbReference type="InterPro" id="IPR000983">
    <property type="entry name" value="Bac_GSPG_pilin"/>
</dbReference>
<keyword evidence="2" id="KW-0812">Transmembrane</keyword>
<protein>
    <recommendedName>
        <fullName evidence="5">Type II secretion system protein GspG C-terminal domain-containing protein</fullName>
    </recommendedName>
</protein>
<dbReference type="Proteomes" id="UP000178743">
    <property type="component" value="Unassembled WGS sequence"/>
</dbReference>
<proteinExistence type="predicted"/>
<dbReference type="InterPro" id="IPR045584">
    <property type="entry name" value="Pilin-like"/>
</dbReference>
<dbReference type="PANTHER" id="PTHR30093">
    <property type="entry name" value="GENERAL SECRETION PATHWAY PROTEIN G"/>
    <property type="match status" value="1"/>
</dbReference>
<evidence type="ECO:0000313" key="4">
    <source>
        <dbReference type="Proteomes" id="UP000178743"/>
    </source>
</evidence>
<organism evidence="3 4">
    <name type="scientific">Candidatus Giovannonibacteria bacterium RIFCSPHIGHO2_02_FULL_45_40</name>
    <dbReference type="NCBI Taxonomy" id="1798337"/>
    <lineage>
        <taxon>Bacteria</taxon>
        <taxon>Candidatus Giovannoniibacteriota</taxon>
    </lineage>
</organism>
<dbReference type="SUPFAM" id="SSF54523">
    <property type="entry name" value="Pili subunits"/>
    <property type="match status" value="1"/>
</dbReference>
<dbReference type="AlphaFoldDB" id="A0A1F5W7M8"/>
<keyword evidence="1" id="KW-0488">Methylation</keyword>
<evidence type="ECO:0000256" key="1">
    <source>
        <dbReference type="ARBA" id="ARBA00022481"/>
    </source>
</evidence>
<gene>
    <name evidence="3" type="ORF">A3C05_01255</name>
</gene>
<dbReference type="EMBL" id="MFHP01000031">
    <property type="protein sequence ID" value="OGF71613.1"/>
    <property type="molecule type" value="Genomic_DNA"/>
</dbReference>
<keyword evidence="2" id="KW-0472">Membrane</keyword>
<dbReference type="Pfam" id="PF07963">
    <property type="entry name" value="N_methyl"/>
    <property type="match status" value="1"/>
</dbReference>
<name>A0A1F5W7M8_9BACT</name>
<feature type="transmembrane region" description="Helical" evidence="2">
    <location>
        <begin position="6"/>
        <end position="28"/>
    </location>
</feature>
<dbReference type="GO" id="GO:0015628">
    <property type="term" value="P:protein secretion by the type II secretion system"/>
    <property type="evidence" value="ECO:0007669"/>
    <property type="project" value="InterPro"/>
</dbReference>
<sequence length="172" mass="19531">MNYKRGFTLIELMVVVGIAGLIFAVVLTSANTARKRARDAERISNFAEIKKALELYYSDYQEYPPVSGWVYSTDASWDELGDALKPYLRVLPEDPRNNASDPWIEGNYSYAYGYYTVTNPQKYDLVTQLEDPSNDNICAKKCYSYHTDGENPWCGAQCGGPFNYSPNLYADH</sequence>
<dbReference type="PRINTS" id="PR00813">
    <property type="entry name" value="BCTERIALGSPG"/>
</dbReference>